<feature type="transmembrane region" description="Helical" evidence="10">
    <location>
        <begin position="20"/>
        <end position="39"/>
    </location>
</feature>
<dbReference type="PROSITE" id="PS00409">
    <property type="entry name" value="PROKAR_NTER_METHYL"/>
    <property type="match status" value="1"/>
</dbReference>
<dbReference type="SUPFAM" id="SSF54523">
    <property type="entry name" value="Pili subunits"/>
    <property type="match status" value="1"/>
</dbReference>
<comment type="subcellular location">
    <subcellularLocation>
        <location evidence="1">Cell membrane</location>
        <topology evidence="1">Single-pass membrane protein</topology>
    </subcellularLocation>
    <subcellularLocation>
        <location evidence="2">Cell surface</location>
    </subcellularLocation>
</comment>
<evidence type="ECO:0000256" key="6">
    <source>
        <dbReference type="ARBA" id="ARBA00022989"/>
    </source>
</evidence>
<dbReference type="PIRSF" id="PIRSF029928">
    <property type="entry name" value="Late_competence_ComGC"/>
    <property type="match status" value="1"/>
</dbReference>
<evidence type="ECO:0000256" key="3">
    <source>
        <dbReference type="ARBA" id="ARBA00022475"/>
    </source>
</evidence>
<keyword evidence="5 10" id="KW-0812">Transmembrane</keyword>
<feature type="modified residue" description="N-methylphenylalanine" evidence="11">
    <location>
        <position position="15"/>
    </location>
</feature>
<evidence type="ECO:0000256" key="4">
    <source>
        <dbReference type="ARBA" id="ARBA00022481"/>
    </source>
</evidence>
<keyword evidence="6 10" id="KW-1133">Transmembrane helix</keyword>
<evidence type="ECO:0000313" key="12">
    <source>
        <dbReference type="EMBL" id="GEM00474.1"/>
    </source>
</evidence>
<evidence type="ECO:0000256" key="5">
    <source>
        <dbReference type="ARBA" id="ARBA00022692"/>
    </source>
</evidence>
<dbReference type="EMBL" id="FOXC01000001">
    <property type="protein sequence ID" value="SFO87676.1"/>
    <property type="molecule type" value="Genomic_DNA"/>
</dbReference>
<evidence type="ECO:0000256" key="7">
    <source>
        <dbReference type="ARBA" id="ARBA00023136"/>
    </source>
</evidence>
<evidence type="ECO:0000256" key="8">
    <source>
        <dbReference type="ARBA" id="ARBA00023287"/>
    </source>
</evidence>
<evidence type="ECO:0000256" key="10">
    <source>
        <dbReference type="PIRNR" id="PIRNR029928"/>
    </source>
</evidence>
<accession>A0A1I5KSQ7</accession>
<dbReference type="NCBIfam" id="NF040999">
    <property type="entry name" value="pilin_ComGC"/>
    <property type="match status" value="1"/>
</dbReference>
<comment type="subunit">
    <text evidence="10">Homodimer.</text>
</comment>
<dbReference type="STRING" id="306540.SAMN05421839_1018"/>
<proteinExistence type="inferred from homology"/>
<keyword evidence="10" id="KW-0813">Transport</keyword>
<feature type="chain" id="PRO_5035517381" description="ComG operon protein 3" evidence="11">
    <location>
        <begin position="15"/>
        <end position="111"/>
    </location>
</feature>
<dbReference type="Proteomes" id="UP000242243">
    <property type="component" value="Unassembled WGS sequence"/>
</dbReference>
<dbReference type="OrthoDB" id="1798043at2"/>
<dbReference type="NCBIfam" id="TIGR02532">
    <property type="entry name" value="IV_pilin_GFxxxE"/>
    <property type="match status" value="1"/>
</dbReference>
<keyword evidence="8 10" id="KW-0178">Competence</keyword>
<protein>
    <recommendedName>
        <fullName evidence="10">ComG operon protein 3</fullName>
    </recommendedName>
</protein>
<name>A0A1I5KSQ7_9BACI</name>
<evidence type="ECO:0000313" key="15">
    <source>
        <dbReference type="Proteomes" id="UP000321547"/>
    </source>
</evidence>
<sequence>MFKKLCNFIKNEKGFTLIEMLIVMSIIAVLLILITPKLADHQENITKKSDEAIVGFVNTQIQAYYLDTGTFPTTINALVTDNYIDEDLISSASKAIIFTDESNKKVALVSE</sequence>
<evidence type="ECO:0000313" key="14">
    <source>
        <dbReference type="Proteomes" id="UP000242243"/>
    </source>
</evidence>
<keyword evidence="4 11" id="KW-0488">Methylation</keyword>
<evidence type="ECO:0000256" key="1">
    <source>
        <dbReference type="ARBA" id="ARBA00004162"/>
    </source>
</evidence>
<keyword evidence="15" id="KW-1185">Reference proteome</keyword>
<dbReference type="GO" id="GO:0030420">
    <property type="term" value="P:establishment of competence for transformation"/>
    <property type="evidence" value="ECO:0007669"/>
    <property type="project" value="UniProtKB-UniRule"/>
</dbReference>
<dbReference type="EMBL" id="BJWI01000001">
    <property type="protein sequence ID" value="GEM00474.1"/>
    <property type="molecule type" value="Genomic_DNA"/>
</dbReference>
<dbReference type="Pfam" id="PF07963">
    <property type="entry name" value="N_methyl"/>
    <property type="match status" value="1"/>
</dbReference>
<organism evidence="13 14">
    <name type="scientific">Halolactibacillus halophilus</name>
    <dbReference type="NCBI Taxonomy" id="306540"/>
    <lineage>
        <taxon>Bacteria</taxon>
        <taxon>Bacillati</taxon>
        <taxon>Bacillota</taxon>
        <taxon>Bacilli</taxon>
        <taxon>Bacillales</taxon>
        <taxon>Bacillaceae</taxon>
        <taxon>Halolactibacillus</taxon>
    </lineage>
</organism>
<dbReference type="AlphaFoldDB" id="A0A1I5KSQ7"/>
<dbReference type="Proteomes" id="UP000321547">
    <property type="component" value="Unassembled WGS sequence"/>
</dbReference>
<dbReference type="Gene3D" id="3.30.700.10">
    <property type="entry name" value="Glycoprotein, Type 4 Pilin"/>
    <property type="match status" value="1"/>
</dbReference>
<dbReference type="InterPro" id="IPR016940">
    <property type="entry name" value="ComGC"/>
</dbReference>
<keyword evidence="7 10" id="KW-0472">Membrane</keyword>
<dbReference type="InterPro" id="IPR012902">
    <property type="entry name" value="N_methyl_site"/>
</dbReference>
<dbReference type="InterPro" id="IPR045584">
    <property type="entry name" value="Pilin-like"/>
</dbReference>
<evidence type="ECO:0000313" key="13">
    <source>
        <dbReference type="EMBL" id="SFO87676.1"/>
    </source>
</evidence>
<reference evidence="13 14" key="1">
    <citation type="submission" date="2016-10" db="EMBL/GenBank/DDBJ databases">
        <authorList>
            <person name="de Groot N.N."/>
        </authorList>
    </citation>
    <scope>NUCLEOTIDE SEQUENCE [LARGE SCALE GENOMIC DNA]</scope>
    <source>
        <strain evidence="13 14">DSM 17073</strain>
    </source>
</reference>
<keyword evidence="3 10" id="KW-1003">Cell membrane</keyword>
<comment type="function">
    <text evidence="10">Required for transformation and DNA binding.</text>
</comment>
<reference evidence="12 15" key="2">
    <citation type="submission" date="2019-07" db="EMBL/GenBank/DDBJ databases">
        <title>Whole genome shotgun sequence of Halolactibacillus halophilus NBRC 100868.</title>
        <authorList>
            <person name="Hosoyama A."/>
            <person name="Uohara A."/>
            <person name="Ohji S."/>
            <person name="Ichikawa N."/>
        </authorList>
    </citation>
    <scope>NUCLEOTIDE SEQUENCE [LARGE SCALE GENOMIC DNA]</scope>
    <source>
        <strain evidence="12 15">NBRC 100868</strain>
    </source>
</reference>
<comment type="similarity">
    <text evidence="9 10">Belongs to the ComGC family.</text>
</comment>
<evidence type="ECO:0000256" key="11">
    <source>
        <dbReference type="PIRSR" id="PIRSR029928-50"/>
    </source>
</evidence>
<dbReference type="GO" id="GO:0009986">
    <property type="term" value="C:cell surface"/>
    <property type="evidence" value="ECO:0007669"/>
    <property type="project" value="UniProtKB-SubCell"/>
</dbReference>
<dbReference type="RefSeq" id="WP_089829124.1">
    <property type="nucleotide sequence ID" value="NZ_BJWI01000001.1"/>
</dbReference>
<evidence type="ECO:0000256" key="2">
    <source>
        <dbReference type="ARBA" id="ARBA00004241"/>
    </source>
</evidence>
<dbReference type="GO" id="GO:0005886">
    <property type="term" value="C:plasma membrane"/>
    <property type="evidence" value="ECO:0007669"/>
    <property type="project" value="UniProtKB-SubCell"/>
</dbReference>
<feature type="propeptide" id="PRO_5044535621" evidence="11">
    <location>
        <begin position="1"/>
        <end position="14"/>
    </location>
</feature>
<gene>
    <name evidence="12" type="ORF">HHA03_00060</name>
    <name evidence="13" type="ORF">SAMN05421839_1018</name>
</gene>
<evidence type="ECO:0000256" key="9">
    <source>
        <dbReference type="ARBA" id="ARBA00043982"/>
    </source>
</evidence>